<reference evidence="1" key="1">
    <citation type="submission" date="2020-11" db="EMBL/GenBank/DDBJ databases">
        <authorList>
            <person name="Tran Van P."/>
        </authorList>
    </citation>
    <scope>NUCLEOTIDE SEQUENCE</scope>
</reference>
<protein>
    <submittedName>
        <fullName evidence="1">Uncharacterized protein</fullName>
    </submittedName>
</protein>
<accession>A0A7R9I736</accession>
<name>A0A7R9I736_9NEOP</name>
<organism evidence="1">
    <name type="scientific">Timema bartmani</name>
    <dbReference type="NCBI Taxonomy" id="61472"/>
    <lineage>
        <taxon>Eukaryota</taxon>
        <taxon>Metazoa</taxon>
        <taxon>Ecdysozoa</taxon>
        <taxon>Arthropoda</taxon>
        <taxon>Hexapoda</taxon>
        <taxon>Insecta</taxon>
        <taxon>Pterygota</taxon>
        <taxon>Neoptera</taxon>
        <taxon>Polyneoptera</taxon>
        <taxon>Phasmatodea</taxon>
        <taxon>Timematodea</taxon>
        <taxon>Timematoidea</taxon>
        <taxon>Timematidae</taxon>
        <taxon>Timema</taxon>
    </lineage>
</organism>
<dbReference type="PANTHER" id="PTHR11243:SF38">
    <property type="entry name" value="GROWTH FACTOR RECEPTOR-BOUND PROTEIN 14-LIKE ISOFORM X1"/>
    <property type="match status" value="1"/>
</dbReference>
<dbReference type="InterPro" id="IPR011993">
    <property type="entry name" value="PH-like_dom_sf"/>
</dbReference>
<dbReference type="Gene3D" id="2.30.29.30">
    <property type="entry name" value="Pleckstrin-homology domain (PH domain)/Phosphotyrosine-binding domain (PTB)"/>
    <property type="match status" value="1"/>
</dbReference>
<dbReference type="AlphaFoldDB" id="A0A7R9I736"/>
<dbReference type="EMBL" id="OD569215">
    <property type="protein sequence ID" value="CAD7447774.1"/>
    <property type="molecule type" value="Genomic_DNA"/>
</dbReference>
<gene>
    <name evidence="1" type="ORF">TBIB3V08_LOCUS10078</name>
</gene>
<dbReference type="InterPro" id="IPR039664">
    <property type="entry name" value="GRB/APBB1IP"/>
</dbReference>
<dbReference type="PANTHER" id="PTHR11243">
    <property type="entry name" value="GROWTH FACTOR RECEPTOR-BOUND PROTEIN"/>
    <property type="match status" value="1"/>
</dbReference>
<evidence type="ECO:0000313" key="1">
    <source>
        <dbReference type="EMBL" id="CAD7447774.1"/>
    </source>
</evidence>
<proteinExistence type="predicted"/>
<sequence length="200" mass="22125">MTSLPVISDGRYMETGSGSLPHFEPVSHWLLFDSSVQDCFHSSSRTTQGETDNQLQVLAHLADYNVYTTLNARNQFKAPTEFGLCLRPTASAVEGTSEDSAPLGLKCLACDSEEARLCWVTAMRLAKVVEPKPNDYHLEILLEPVTVNTWFKTPASSCRADVASVRPGSRVLEFNFVAVRLYVPRIDDTRALLFIGTSSH</sequence>